<dbReference type="Proteomes" id="UP000249522">
    <property type="component" value="Unassembled WGS sequence"/>
</dbReference>
<dbReference type="PROSITE" id="PS51257">
    <property type="entry name" value="PROKAR_LIPOPROTEIN"/>
    <property type="match status" value="1"/>
</dbReference>
<evidence type="ECO:0008006" key="3">
    <source>
        <dbReference type="Google" id="ProtNLM"/>
    </source>
</evidence>
<keyword evidence="2" id="KW-1185">Reference proteome</keyword>
<evidence type="ECO:0000313" key="1">
    <source>
        <dbReference type="EMBL" id="PZD93127.1"/>
    </source>
</evidence>
<evidence type="ECO:0000313" key="2">
    <source>
        <dbReference type="Proteomes" id="UP000249522"/>
    </source>
</evidence>
<reference evidence="1 2" key="1">
    <citation type="submission" date="2018-06" db="EMBL/GenBank/DDBJ databases">
        <title>Paenibacillus imtechensis sp. nov.</title>
        <authorList>
            <person name="Pinnaka A.K."/>
            <person name="Singh H."/>
            <person name="Kaur M."/>
        </authorList>
    </citation>
    <scope>NUCLEOTIDE SEQUENCE [LARGE SCALE GENOMIC DNA]</scope>
    <source>
        <strain evidence="1 2">SMB1</strain>
    </source>
</reference>
<gene>
    <name evidence="1" type="ORF">DNH61_24660</name>
</gene>
<protein>
    <recommendedName>
        <fullName evidence="3">Lipocalin-like domain-containing protein</fullName>
    </recommendedName>
</protein>
<proteinExistence type="predicted"/>
<name>A0A2W1LNX9_9BACL</name>
<comment type="caution">
    <text evidence="1">The sequence shown here is derived from an EMBL/GenBank/DDBJ whole genome shotgun (WGS) entry which is preliminary data.</text>
</comment>
<sequence>MLRKFRTTIIIACYLLIILGCSSDENKLIGIWKPSDEMNETLYEDHVWEFKQDQLTIKDSDKVYKGSYEINSDKIIMKLVDATGDRKNGFGLYKLDGNKLTIKVNEKGEEYYPSNLNDENGYDLIYLMKSD</sequence>
<organism evidence="1 2">
    <name type="scientific">Paenibacillus sambharensis</name>
    <dbReference type="NCBI Taxonomy" id="1803190"/>
    <lineage>
        <taxon>Bacteria</taxon>
        <taxon>Bacillati</taxon>
        <taxon>Bacillota</taxon>
        <taxon>Bacilli</taxon>
        <taxon>Bacillales</taxon>
        <taxon>Paenibacillaceae</taxon>
        <taxon>Paenibacillus</taxon>
    </lineage>
</organism>
<dbReference type="AlphaFoldDB" id="A0A2W1LNX9"/>
<dbReference type="EMBL" id="QKRB01000059">
    <property type="protein sequence ID" value="PZD93127.1"/>
    <property type="molecule type" value="Genomic_DNA"/>
</dbReference>
<dbReference type="RefSeq" id="WP_111149626.1">
    <property type="nucleotide sequence ID" value="NZ_QKRB01000059.1"/>
</dbReference>
<accession>A0A2W1LNX9</accession>